<name>A0AAQ3PG22_PASNO</name>
<dbReference type="AlphaFoldDB" id="A0AAQ3PG22"/>
<gene>
    <name evidence="2" type="ORF">U9M48_001195</name>
</gene>
<evidence type="ECO:0000313" key="2">
    <source>
        <dbReference type="EMBL" id="WVZ49872.1"/>
    </source>
</evidence>
<accession>A0AAQ3PG22</accession>
<dbReference type="EMBL" id="CP144745">
    <property type="protein sequence ID" value="WVZ49872.1"/>
    <property type="molecule type" value="Genomic_DNA"/>
</dbReference>
<keyword evidence="3" id="KW-1185">Reference proteome</keyword>
<reference evidence="2 3" key="1">
    <citation type="submission" date="2024-02" db="EMBL/GenBank/DDBJ databases">
        <title>High-quality chromosome-scale genome assembly of Pensacola bahiagrass (Paspalum notatum Flugge var. saurae).</title>
        <authorList>
            <person name="Vega J.M."/>
            <person name="Podio M."/>
            <person name="Orjuela J."/>
            <person name="Siena L.A."/>
            <person name="Pessino S.C."/>
            <person name="Combes M.C."/>
            <person name="Mariac C."/>
            <person name="Albertini E."/>
            <person name="Pupilli F."/>
            <person name="Ortiz J.P.A."/>
            <person name="Leblanc O."/>
        </authorList>
    </citation>
    <scope>NUCLEOTIDE SEQUENCE [LARGE SCALE GENOMIC DNA]</scope>
    <source>
        <strain evidence="2">R1</strain>
        <tissue evidence="2">Leaf</tissue>
    </source>
</reference>
<evidence type="ECO:0000313" key="3">
    <source>
        <dbReference type="Proteomes" id="UP001341281"/>
    </source>
</evidence>
<evidence type="ECO:0000256" key="1">
    <source>
        <dbReference type="SAM" id="MobiDB-lite"/>
    </source>
</evidence>
<protein>
    <submittedName>
        <fullName evidence="2">Uncharacterized protein</fullName>
    </submittedName>
</protein>
<organism evidence="2 3">
    <name type="scientific">Paspalum notatum var. saurae</name>
    <dbReference type="NCBI Taxonomy" id="547442"/>
    <lineage>
        <taxon>Eukaryota</taxon>
        <taxon>Viridiplantae</taxon>
        <taxon>Streptophyta</taxon>
        <taxon>Embryophyta</taxon>
        <taxon>Tracheophyta</taxon>
        <taxon>Spermatophyta</taxon>
        <taxon>Magnoliopsida</taxon>
        <taxon>Liliopsida</taxon>
        <taxon>Poales</taxon>
        <taxon>Poaceae</taxon>
        <taxon>PACMAD clade</taxon>
        <taxon>Panicoideae</taxon>
        <taxon>Andropogonodae</taxon>
        <taxon>Paspaleae</taxon>
        <taxon>Paspalinae</taxon>
        <taxon>Paspalum</taxon>
    </lineage>
</organism>
<sequence length="123" mass="13989">MHEHYLNSGYPKVQSRAHPPSRPERQELKIIAVEVNTGCAATIKKPFRNELLRVLPKARVPADGPSIDQDLYPRRNHVPINGAVSHGEVWCKQRRHRLEFVCHPEMCYSLPQLVVYPSGEACA</sequence>
<dbReference type="Proteomes" id="UP001341281">
    <property type="component" value="Chromosome 01"/>
</dbReference>
<proteinExistence type="predicted"/>
<feature type="region of interest" description="Disordered" evidence="1">
    <location>
        <begin position="1"/>
        <end position="25"/>
    </location>
</feature>